<feature type="region of interest" description="Disordered" evidence="5">
    <location>
        <begin position="1"/>
        <end position="23"/>
    </location>
</feature>
<keyword evidence="2 6" id="KW-0812">Transmembrane</keyword>
<dbReference type="NCBIfam" id="TIGR00815">
    <property type="entry name" value="sulP"/>
    <property type="match status" value="1"/>
</dbReference>
<dbReference type="GO" id="GO:0016020">
    <property type="term" value="C:membrane"/>
    <property type="evidence" value="ECO:0007669"/>
    <property type="project" value="UniProtKB-SubCell"/>
</dbReference>
<dbReference type="AlphaFoldDB" id="A0AAE0ZH30"/>
<evidence type="ECO:0000256" key="4">
    <source>
        <dbReference type="ARBA" id="ARBA00023136"/>
    </source>
</evidence>
<dbReference type="InterPro" id="IPR001902">
    <property type="entry name" value="SLC26A/SulP_fam"/>
</dbReference>
<evidence type="ECO:0000256" key="5">
    <source>
        <dbReference type="SAM" id="MobiDB-lite"/>
    </source>
</evidence>
<dbReference type="InterPro" id="IPR036513">
    <property type="entry name" value="STAS_dom_sf"/>
</dbReference>
<sequence length="912" mass="100901">MNGDQDTSKPAGMLGQKRRRSSCPVVNPANQVVIARAPFTQTAFDQTHLRRSEQEKESLRERVRDNLYCSNRRLWKLLTTYVPVVKFIRYYKLRDSAVNDVIAGLTVGILHIPQALAFGQLTSVKVENGLFTSLWPVLLYVFFGTSAHVSMGTSAVICIMTAATVDREGQAWAASRPWLMNYTALGAADGRARNDTSGEVYTLDDVPEYLDYKEELAMGITLISGAMMIAMGIFKLGFITAYLSESFFTAFTSAAAVHIGTSQLPAMLGVKTPRFGGAFKIIKSYEAIFDVITEANFAAIVCAIVACVIILFVKDCINEKFKHKLPAPIPVELFIVIFGTVISYFGNFRENFDLDVVGTIPTDIPAPKVPTEGLSVAPNYVVDCFILAILIFANTIAMAKICAKKHNYEVDDSQEMLAYGMCNAVSAFFKCFPSSVAPPRSMVASSMNAKTTLSGIFASLLMLFVILFISPLFTDLPKSVLAAIIFISLKGLFIQIFDGRKFWRINKFDFVIWFFTFFSTVFLDIDLGLGIGVGISLVTVVFQTQFARGFKEGYTKNDPALVEHRKYLDSSEVPGVKIFRFQSSLYFANAEIFRNTLYRCTVNPRKLLKGLKKREQRMAETNKERIALGLPPDPRRNSIMMGDIGLASRDSSSSLNLSPIAGDAPDGNTLTRLGSSDSITKPAERVRRVSLPSVEQSHFTIDENKESFFKGGRSDNKGGVEVKSYTPNPDRFLSTSQSTRNGNGSTTSLGGSSGFIDTSLNSKSSSSTALFNARRESAISINFDDYEEDPEDGDELFSDEKLKRMRKIHHIVIDCVTINYIDVSGANVLSHIFSEYGHVNIKVFLAGCSADMRNAMEHAGVFQKIPRDHLFVDVHDAVAVAKPQRTLPLEAEALEDFSDDEAIEDSYVTKMY</sequence>
<evidence type="ECO:0000259" key="7">
    <source>
        <dbReference type="PROSITE" id="PS50801"/>
    </source>
</evidence>
<name>A0AAE0ZH30_9GAST</name>
<comment type="subcellular location">
    <subcellularLocation>
        <location evidence="1">Membrane</location>
        <topology evidence="1">Multi-pass membrane protein</topology>
    </subcellularLocation>
</comment>
<feature type="transmembrane region" description="Helical" evidence="6">
    <location>
        <begin position="380"/>
        <end position="399"/>
    </location>
</feature>
<feature type="region of interest" description="Disordered" evidence="5">
    <location>
        <begin position="708"/>
        <end position="753"/>
    </location>
</feature>
<keyword evidence="9" id="KW-1185">Reference proteome</keyword>
<feature type="transmembrane region" description="Helical" evidence="6">
    <location>
        <begin position="220"/>
        <end position="243"/>
    </location>
</feature>
<dbReference type="GO" id="GO:0055085">
    <property type="term" value="P:transmembrane transport"/>
    <property type="evidence" value="ECO:0007669"/>
    <property type="project" value="InterPro"/>
</dbReference>
<reference evidence="8" key="1">
    <citation type="journal article" date="2023" name="G3 (Bethesda)">
        <title>A reference genome for the long-term kleptoplast-retaining sea slug Elysia crispata morphotype clarki.</title>
        <authorList>
            <person name="Eastman K.E."/>
            <person name="Pendleton A.L."/>
            <person name="Shaikh M.A."/>
            <person name="Suttiyut T."/>
            <person name="Ogas R."/>
            <person name="Tomko P."/>
            <person name="Gavelis G."/>
            <person name="Widhalm J.R."/>
            <person name="Wisecaver J.H."/>
        </authorList>
    </citation>
    <scope>NUCLEOTIDE SEQUENCE</scope>
    <source>
        <strain evidence="8">ECLA1</strain>
    </source>
</reference>
<keyword evidence="3 6" id="KW-1133">Transmembrane helix</keyword>
<dbReference type="Pfam" id="PF01740">
    <property type="entry name" value="STAS"/>
    <property type="match status" value="1"/>
</dbReference>
<feature type="transmembrane region" description="Helical" evidence="6">
    <location>
        <begin position="325"/>
        <end position="345"/>
    </location>
</feature>
<feature type="transmembrane region" description="Helical" evidence="6">
    <location>
        <begin position="97"/>
        <end position="117"/>
    </location>
</feature>
<evidence type="ECO:0000256" key="6">
    <source>
        <dbReference type="SAM" id="Phobius"/>
    </source>
</evidence>
<dbReference type="InterPro" id="IPR011547">
    <property type="entry name" value="SLC26A/SulP_dom"/>
</dbReference>
<feature type="compositionally biased region" description="Polar residues" evidence="5">
    <location>
        <begin position="668"/>
        <end position="679"/>
    </location>
</feature>
<dbReference type="SUPFAM" id="SSF52091">
    <property type="entry name" value="SpoIIaa-like"/>
    <property type="match status" value="1"/>
</dbReference>
<gene>
    <name evidence="8" type="ORF">RRG08_011972</name>
</gene>
<dbReference type="PROSITE" id="PS50801">
    <property type="entry name" value="STAS"/>
    <property type="match status" value="1"/>
</dbReference>
<dbReference type="Proteomes" id="UP001283361">
    <property type="component" value="Unassembled WGS sequence"/>
</dbReference>
<dbReference type="Gene3D" id="3.30.750.24">
    <property type="entry name" value="STAS domain"/>
    <property type="match status" value="1"/>
</dbReference>
<dbReference type="CDD" id="cd07042">
    <property type="entry name" value="STAS_SulP_like_sulfate_transporter"/>
    <property type="match status" value="1"/>
</dbReference>
<feature type="transmembrane region" description="Helical" evidence="6">
    <location>
        <begin position="295"/>
        <end position="313"/>
    </location>
</feature>
<evidence type="ECO:0000256" key="1">
    <source>
        <dbReference type="ARBA" id="ARBA00004141"/>
    </source>
</evidence>
<dbReference type="PANTHER" id="PTHR11814">
    <property type="entry name" value="SULFATE TRANSPORTER"/>
    <property type="match status" value="1"/>
</dbReference>
<accession>A0AAE0ZH30</accession>
<organism evidence="8 9">
    <name type="scientific">Elysia crispata</name>
    <name type="common">lettuce slug</name>
    <dbReference type="NCBI Taxonomy" id="231223"/>
    <lineage>
        <taxon>Eukaryota</taxon>
        <taxon>Metazoa</taxon>
        <taxon>Spiralia</taxon>
        <taxon>Lophotrochozoa</taxon>
        <taxon>Mollusca</taxon>
        <taxon>Gastropoda</taxon>
        <taxon>Heterobranchia</taxon>
        <taxon>Euthyneura</taxon>
        <taxon>Panpulmonata</taxon>
        <taxon>Sacoglossa</taxon>
        <taxon>Placobranchoidea</taxon>
        <taxon>Plakobranchidae</taxon>
        <taxon>Elysia</taxon>
    </lineage>
</organism>
<feature type="region of interest" description="Disordered" evidence="5">
    <location>
        <begin position="650"/>
        <end position="688"/>
    </location>
</feature>
<feature type="transmembrane region" description="Helical" evidence="6">
    <location>
        <begin position="137"/>
        <end position="160"/>
    </location>
</feature>
<keyword evidence="4 6" id="KW-0472">Membrane</keyword>
<feature type="compositionally biased region" description="Low complexity" evidence="5">
    <location>
        <begin position="734"/>
        <end position="750"/>
    </location>
</feature>
<feature type="domain" description="STAS" evidence="7">
    <location>
        <begin position="566"/>
        <end position="881"/>
    </location>
</feature>
<dbReference type="Pfam" id="PF00916">
    <property type="entry name" value="Sulfate_transp"/>
    <property type="match status" value="1"/>
</dbReference>
<evidence type="ECO:0000313" key="8">
    <source>
        <dbReference type="EMBL" id="KAK3769299.1"/>
    </source>
</evidence>
<evidence type="ECO:0000313" key="9">
    <source>
        <dbReference type="Proteomes" id="UP001283361"/>
    </source>
</evidence>
<feature type="compositionally biased region" description="Basic and acidic residues" evidence="5">
    <location>
        <begin position="708"/>
        <end position="720"/>
    </location>
</feature>
<feature type="transmembrane region" description="Helical" evidence="6">
    <location>
        <begin position="510"/>
        <end position="542"/>
    </location>
</feature>
<comment type="caution">
    <text evidence="8">The sequence shown here is derived from an EMBL/GenBank/DDBJ whole genome shotgun (WGS) entry which is preliminary data.</text>
</comment>
<dbReference type="InterPro" id="IPR002645">
    <property type="entry name" value="STAS_dom"/>
</dbReference>
<evidence type="ECO:0000256" key="3">
    <source>
        <dbReference type="ARBA" id="ARBA00022989"/>
    </source>
</evidence>
<feature type="transmembrane region" description="Helical" evidence="6">
    <location>
        <begin position="452"/>
        <end position="473"/>
    </location>
</feature>
<proteinExistence type="predicted"/>
<protein>
    <recommendedName>
        <fullName evidence="7">STAS domain-containing protein</fullName>
    </recommendedName>
</protein>
<feature type="transmembrane region" description="Helical" evidence="6">
    <location>
        <begin position="479"/>
        <end position="498"/>
    </location>
</feature>
<dbReference type="EMBL" id="JAWDGP010003945">
    <property type="protein sequence ID" value="KAK3769299.1"/>
    <property type="molecule type" value="Genomic_DNA"/>
</dbReference>
<evidence type="ECO:0000256" key="2">
    <source>
        <dbReference type="ARBA" id="ARBA00022692"/>
    </source>
</evidence>